<dbReference type="InterPro" id="IPR047951">
    <property type="entry name" value="Transpos_ISL3"/>
</dbReference>
<proteinExistence type="predicted"/>
<dbReference type="Proteomes" id="UP000785625">
    <property type="component" value="Unassembled WGS sequence"/>
</dbReference>
<feature type="domain" description="Transposase IS204/IS1001/IS1096/IS1165 DDE" evidence="1">
    <location>
        <begin position="164"/>
        <end position="418"/>
    </location>
</feature>
<evidence type="ECO:0000259" key="1">
    <source>
        <dbReference type="Pfam" id="PF01610"/>
    </source>
</evidence>
<organism evidence="2 3">
    <name type="scientific">Limosilactobacillus coleohominis</name>
    <dbReference type="NCBI Taxonomy" id="181675"/>
    <lineage>
        <taxon>Bacteria</taxon>
        <taxon>Bacillati</taxon>
        <taxon>Bacillota</taxon>
        <taxon>Bacilli</taxon>
        <taxon>Lactobacillales</taxon>
        <taxon>Lactobacillaceae</taxon>
        <taxon>Limosilactobacillus</taxon>
    </lineage>
</organism>
<sequence length="429" mass="50884">MDNNTRKLLGITDPNIKFSDNWLLSNNKKQITRWSIMGTLTYKPKACPNCGAVNNHSITKHGFCTVCHPFGLFRRQPLDLKINTQRFYCHLCHTTFMATSPLFDANTSISKALRHEIVLRLTRVESIKDIADDLGISASTVQRTVKSLANQITNPSRNYLPEILCIDEFKSMRSVSGKMSFIAVDGNRHELFEILEDRRLYKLFNHYQSFSRKARENVKYLVMDMNSSYDQLVKQVFPNAQIVYDRFHIIKHLNDTMNHVRIHVYNRLRRGNSLDQKRARRLKHYWRLFLKPFEELSNRPYYEGRYFKREVTSKTILNLMLEYDDELNATYQYIQELVRCYHHHKVHHFLELLHKRIPGVSHYTSHRCHNLFRRRAGIKRGLTFAFSNGQTEGFNNRIKLIKRIAFGYRNFTTFKTRIYLIINHKITVK</sequence>
<accession>A0ABS2H090</accession>
<comment type="caution">
    <text evidence="2">The sequence shown here is derived from an EMBL/GenBank/DDBJ whole genome shotgun (WGS) entry which is preliminary data.</text>
</comment>
<dbReference type="PANTHER" id="PTHR33498:SF1">
    <property type="entry name" value="TRANSPOSASE FOR INSERTION SEQUENCE ELEMENT IS1557"/>
    <property type="match status" value="1"/>
</dbReference>
<dbReference type="RefSeq" id="WP_204785614.1">
    <property type="nucleotide sequence ID" value="NZ_JACJKU010000146.1"/>
</dbReference>
<dbReference type="InterPro" id="IPR002560">
    <property type="entry name" value="Transposase_DDE"/>
</dbReference>
<dbReference type="NCBIfam" id="NF033550">
    <property type="entry name" value="transpos_ISL3"/>
    <property type="match status" value="1"/>
</dbReference>
<dbReference type="Pfam" id="PF13384">
    <property type="entry name" value="HTH_23"/>
    <property type="match status" value="1"/>
</dbReference>
<evidence type="ECO:0000313" key="2">
    <source>
        <dbReference type="EMBL" id="MBM6941401.1"/>
    </source>
</evidence>
<dbReference type="PANTHER" id="PTHR33498">
    <property type="entry name" value="TRANSPOSASE FOR INSERTION SEQUENCE ELEMENT IS1557"/>
    <property type="match status" value="1"/>
</dbReference>
<name>A0ABS2H090_9LACO</name>
<gene>
    <name evidence="2" type="ORF">H5975_08075</name>
</gene>
<dbReference type="Pfam" id="PF01610">
    <property type="entry name" value="DDE_Tnp_ISL3"/>
    <property type="match status" value="1"/>
</dbReference>
<dbReference type="EMBL" id="JACJKU010000146">
    <property type="protein sequence ID" value="MBM6941401.1"/>
    <property type="molecule type" value="Genomic_DNA"/>
</dbReference>
<protein>
    <submittedName>
        <fullName evidence="2">ISL3 family transposase</fullName>
    </submittedName>
</protein>
<reference evidence="2 3" key="1">
    <citation type="journal article" date="2021" name="Sci. Rep.">
        <title>The distribution of antibiotic resistance genes in chicken gut microbiota commensals.</title>
        <authorList>
            <person name="Juricova H."/>
            <person name="Matiasovicova J."/>
            <person name="Kubasova T."/>
            <person name="Cejkova D."/>
            <person name="Rychlik I."/>
        </authorList>
    </citation>
    <scope>NUCLEOTIDE SEQUENCE [LARGE SCALE GENOMIC DNA]</scope>
    <source>
        <strain evidence="2 3">An574</strain>
    </source>
</reference>
<evidence type="ECO:0000313" key="3">
    <source>
        <dbReference type="Proteomes" id="UP000785625"/>
    </source>
</evidence>
<keyword evidence="3" id="KW-1185">Reference proteome</keyword>